<dbReference type="CDD" id="cd06223">
    <property type="entry name" value="PRTases_typeI"/>
    <property type="match status" value="1"/>
</dbReference>
<dbReference type="NCBIfam" id="NF003549">
    <property type="entry name" value="PRK05205.1-5"/>
    <property type="match status" value="1"/>
</dbReference>
<dbReference type="Pfam" id="PF00156">
    <property type="entry name" value="Pribosyltran"/>
    <property type="match status" value="1"/>
</dbReference>
<keyword evidence="2 5" id="KW-0806">Transcription termination</keyword>
<organism evidence="7 8">
    <name type="scientific">Lactobacillus intestinalis</name>
    <dbReference type="NCBI Taxonomy" id="151781"/>
    <lineage>
        <taxon>Bacteria</taxon>
        <taxon>Bacillati</taxon>
        <taxon>Bacillota</taxon>
        <taxon>Bacilli</taxon>
        <taxon>Lactobacillales</taxon>
        <taxon>Lactobacillaceae</taxon>
        <taxon>Lactobacillus</taxon>
    </lineage>
</organism>
<dbReference type="NCBIfam" id="NF003548">
    <property type="entry name" value="PRK05205.1-4"/>
    <property type="match status" value="1"/>
</dbReference>
<gene>
    <name evidence="5 7" type="primary">pyrR</name>
    <name evidence="7" type="ORF">E5351_07885</name>
</gene>
<dbReference type="Gene3D" id="3.40.50.2020">
    <property type="match status" value="1"/>
</dbReference>
<evidence type="ECO:0000256" key="3">
    <source>
        <dbReference type="ARBA" id="ARBA00023015"/>
    </source>
</evidence>
<comment type="caution">
    <text evidence="7">The sequence shown here is derived from an EMBL/GenBank/DDBJ whole genome shotgun (WGS) entry which is preliminary data.</text>
</comment>
<accession>A0A4S2BGE9</accession>
<evidence type="ECO:0000313" key="8">
    <source>
        <dbReference type="Proteomes" id="UP000309117"/>
    </source>
</evidence>
<feature type="short sequence motif" description="PRPP-binding" evidence="5">
    <location>
        <begin position="99"/>
        <end position="111"/>
    </location>
</feature>
<dbReference type="InterPro" id="IPR029057">
    <property type="entry name" value="PRTase-like"/>
</dbReference>
<dbReference type="EMBL" id="SRYV01000014">
    <property type="protein sequence ID" value="TGY12704.1"/>
    <property type="molecule type" value="Genomic_DNA"/>
</dbReference>
<dbReference type="InterPro" id="IPR000836">
    <property type="entry name" value="PRTase_dom"/>
</dbReference>
<dbReference type="AlphaFoldDB" id="A0A4S2BGE9"/>
<dbReference type="HAMAP" id="MF_01219">
    <property type="entry name" value="PyrR"/>
    <property type="match status" value="1"/>
</dbReference>
<evidence type="ECO:0000256" key="5">
    <source>
        <dbReference type="HAMAP-Rule" id="MF_01219"/>
    </source>
</evidence>
<dbReference type="FunFam" id="3.40.50.2020:FF:000020">
    <property type="entry name" value="Bifunctional protein PyrR"/>
    <property type="match status" value="1"/>
</dbReference>
<evidence type="ECO:0000256" key="2">
    <source>
        <dbReference type="ARBA" id="ARBA00022472"/>
    </source>
</evidence>
<evidence type="ECO:0000313" key="7">
    <source>
        <dbReference type="EMBL" id="TGY12704.1"/>
    </source>
</evidence>
<feature type="domain" description="Phosphoribosyltransferase" evidence="6">
    <location>
        <begin position="3"/>
        <end position="159"/>
    </location>
</feature>
<evidence type="ECO:0000256" key="1">
    <source>
        <dbReference type="ARBA" id="ARBA00005565"/>
    </source>
</evidence>
<dbReference type="GO" id="GO:0006353">
    <property type="term" value="P:DNA-templated transcription termination"/>
    <property type="evidence" value="ECO:0007669"/>
    <property type="project" value="UniProtKB-UniRule"/>
</dbReference>
<dbReference type="GO" id="GO:0004845">
    <property type="term" value="F:uracil phosphoribosyltransferase activity"/>
    <property type="evidence" value="ECO:0007669"/>
    <property type="project" value="UniProtKB-UniRule"/>
</dbReference>
<name>A0A4S2BGE9_9LACO</name>
<dbReference type="EC" id="2.4.2.9" evidence="5"/>
<dbReference type="GO" id="GO:0003723">
    <property type="term" value="F:RNA binding"/>
    <property type="evidence" value="ECO:0007669"/>
    <property type="project" value="UniProtKB-UniRule"/>
</dbReference>
<reference evidence="7 8" key="1">
    <citation type="submission" date="2019-04" db="EMBL/GenBank/DDBJ databases">
        <title>Microbes associate with the intestines of laboratory mice.</title>
        <authorList>
            <person name="Navarre W."/>
            <person name="Wong E."/>
            <person name="Huang K."/>
            <person name="Tropini C."/>
            <person name="Ng K."/>
            <person name="Yu B."/>
        </authorList>
    </citation>
    <scope>NUCLEOTIDE SEQUENCE [LARGE SCALE GENOMIC DNA]</scope>
    <source>
        <strain evidence="7 8">NM61_E11</strain>
    </source>
</reference>
<protein>
    <recommendedName>
        <fullName evidence="5">Bifunctional protein PyrR</fullName>
    </recommendedName>
    <domain>
        <recommendedName>
            <fullName evidence="5">Pyrimidine operon regulatory protein</fullName>
        </recommendedName>
    </domain>
    <domain>
        <recommendedName>
            <fullName evidence="5">Uracil phosphoribosyltransferase</fullName>
            <shortName evidence="5">UPRTase</shortName>
            <ecNumber evidence="5">2.4.2.9</ecNumber>
        </recommendedName>
    </domain>
</protein>
<dbReference type="PANTHER" id="PTHR11608:SF0">
    <property type="entry name" value="BIFUNCTIONAL PROTEIN PYRR"/>
    <property type="match status" value="1"/>
</dbReference>
<proteinExistence type="inferred from homology"/>
<dbReference type="InterPro" id="IPR050137">
    <property type="entry name" value="PyrR_bifunctional"/>
</dbReference>
<dbReference type="RefSeq" id="WP_135960641.1">
    <property type="nucleotide sequence ID" value="NZ_CAJSYX010000007.1"/>
</dbReference>
<keyword evidence="5" id="KW-0694">RNA-binding</keyword>
<comment type="subunit">
    <text evidence="5">Homodimer and homohexamer; in equilibrium.</text>
</comment>
<evidence type="ECO:0000259" key="6">
    <source>
        <dbReference type="Pfam" id="PF00156"/>
    </source>
</evidence>
<keyword evidence="5 7" id="KW-0328">Glycosyltransferase</keyword>
<sequence length="180" mass="20237">MAKEIWDELAIKRALTRITYEIIEKNKGTDNLVLVGIKTRGVYLAQRIHNRIQKLENVNVPLGELDITLYRDDRHDASLKQDPVVNSEEIGVDINDKNVVLIDDVIYTGRTIRAAMDALMDQGRPSSIAVAVLVDRGHRELPIRADFVGKNIPTSNDEQVAVKVKEIDDQDSVELMALPK</sequence>
<comment type="similarity">
    <text evidence="1 5">Belongs to the purine/pyrimidine phosphoribosyltransferase family. PyrR subfamily.</text>
</comment>
<dbReference type="SUPFAM" id="SSF53271">
    <property type="entry name" value="PRTase-like"/>
    <property type="match status" value="1"/>
</dbReference>
<comment type="function">
    <text evidence="5">Also displays a weak uracil phosphoribosyltransferase activity which is not physiologically significant.</text>
</comment>
<dbReference type="InterPro" id="IPR023050">
    <property type="entry name" value="PyrR"/>
</dbReference>
<evidence type="ECO:0000256" key="4">
    <source>
        <dbReference type="ARBA" id="ARBA00023163"/>
    </source>
</evidence>
<dbReference type="Proteomes" id="UP000309117">
    <property type="component" value="Unassembled WGS sequence"/>
</dbReference>
<comment type="catalytic activity">
    <reaction evidence="5">
        <text>UMP + diphosphate = 5-phospho-alpha-D-ribose 1-diphosphate + uracil</text>
        <dbReference type="Rhea" id="RHEA:13017"/>
        <dbReference type="ChEBI" id="CHEBI:17568"/>
        <dbReference type="ChEBI" id="CHEBI:33019"/>
        <dbReference type="ChEBI" id="CHEBI:57865"/>
        <dbReference type="ChEBI" id="CHEBI:58017"/>
        <dbReference type="EC" id="2.4.2.9"/>
    </reaction>
</comment>
<comment type="function">
    <text evidence="5">Regulates transcriptional attenuation of the pyrimidine nucleotide (pyr) operon by binding in a uridine-dependent manner to specific sites on pyr mRNA. This disrupts an antiterminator hairpin in the RNA and favors formation of a downstream transcription terminator, leading to a reduced expression of downstream genes.</text>
</comment>
<dbReference type="PANTHER" id="PTHR11608">
    <property type="entry name" value="BIFUNCTIONAL PROTEIN PYRR"/>
    <property type="match status" value="1"/>
</dbReference>
<keyword evidence="3 5" id="KW-0805">Transcription regulation</keyword>
<keyword evidence="4 5" id="KW-0804">Transcription</keyword>
<keyword evidence="5 7" id="KW-0808">Transferase</keyword>